<proteinExistence type="predicted"/>
<keyword evidence="2" id="KW-1185">Reference proteome</keyword>
<comment type="caution">
    <text evidence="1">The sequence shown here is derived from an EMBL/GenBank/DDBJ whole genome shotgun (WGS) entry which is preliminary data.</text>
</comment>
<name>A0A399F457_9DEIN</name>
<dbReference type="AlphaFoldDB" id="A0A399F457"/>
<organism evidence="1 2">
    <name type="scientific">Calidithermus terrae</name>
    <dbReference type="NCBI Taxonomy" id="1408545"/>
    <lineage>
        <taxon>Bacteria</taxon>
        <taxon>Thermotogati</taxon>
        <taxon>Deinococcota</taxon>
        <taxon>Deinococci</taxon>
        <taxon>Thermales</taxon>
        <taxon>Thermaceae</taxon>
        <taxon>Calidithermus</taxon>
    </lineage>
</organism>
<evidence type="ECO:0000313" key="2">
    <source>
        <dbReference type="Proteomes" id="UP000265715"/>
    </source>
</evidence>
<dbReference type="Pfam" id="PF13148">
    <property type="entry name" value="DUF3987"/>
    <property type="match status" value="1"/>
</dbReference>
<dbReference type="OrthoDB" id="5453446at2"/>
<dbReference type="RefSeq" id="WP_119313378.1">
    <property type="nucleotide sequence ID" value="NZ_QXDL01000002.1"/>
</dbReference>
<evidence type="ECO:0000313" key="1">
    <source>
        <dbReference type="EMBL" id="RIH90873.1"/>
    </source>
</evidence>
<gene>
    <name evidence="1" type="ORF">Mterra_00097</name>
</gene>
<evidence type="ECO:0008006" key="3">
    <source>
        <dbReference type="Google" id="ProtNLM"/>
    </source>
</evidence>
<protein>
    <recommendedName>
        <fullName evidence="3">DUF3987 domain-containing protein</fullName>
    </recommendedName>
</protein>
<reference evidence="1 2" key="1">
    <citation type="submission" date="2018-08" db="EMBL/GenBank/DDBJ databases">
        <title>Meiothermus terrae DSM 26712 genome sequencing project.</title>
        <authorList>
            <person name="Da Costa M.S."/>
            <person name="Albuquerque L."/>
            <person name="Raposo P."/>
            <person name="Froufe H.J.C."/>
            <person name="Barroso C.S."/>
            <person name="Egas C."/>
        </authorList>
    </citation>
    <scope>NUCLEOTIDE SEQUENCE [LARGE SCALE GENOMIC DNA]</scope>
    <source>
        <strain evidence="1 2">DSM 26712</strain>
    </source>
</reference>
<dbReference type="EMBL" id="QXDL01000002">
    <property type="protein sequence ID" value="RIH90873.1"/>
    <property type="molecule type" value="Genomic_DNA"/>
</dbReference>
<accession>A0A399F457</accession>
<dbReference type="InterPro" id="IPR025048">
    <property type="entry name" value="DUF3987"/>
</dbReference>
<sequence>MSALDALKAAPEVQATEVWPEPEPLESLGEAPLREFPRGAILPPELEDYALAFADRLRVPLGVVAMAQLCAASAVVGGRAFVAPDVDNPGWRESSALWVAGVMDVSTKKTPILNAALRPLHEIEAELREDNRRALEAYEAELDAWAGQKRGERGPKPQKPPQARLLASDCTREALADLLTQNPGLLAFQDELAGLFREWRREDRGSERAFYLAAYSGSPVNVDRVVRGSSYIERPVLTLLGFVQPGPFREMVREALEEGSGADGLLQRFVLVTGEPLEWVEERPPVPLALAVRYANTLKGLYNLVRAWPAPRTLAFDAEAQALWYRWESQTERAIRHPDHSTAWRAYLGKRLGLTARLALVLGLLRGEYERLSVTTLKRAIALVLWLEPHARRVWARALTGDTGPVLKLARKLQAGEPEGFTLRELYRRGVAGIATAAEARRVVEALAEAGWVLPDPQDRHRYRVNPRVREVSRVRP</sequence>
<dbReference type="Proteomes" id="UP000265715">
    <property type="component" value="Unassembled WGS sequence"/>
</dbReference>